<protein>
    <submittedName>
        <fullName evidence="3">Uncharacterized protein</fullName>
    </submittedName>
</protein>
<feature type="compositionally biased region" description="Polar residues" evidence="2">
    <location>
        <begin position="638"/>
        <end position="651"/>
    </location>
</feature>
<feature type="region of interest" description="Disordered" evidence="2">
    <location>
        <begin position="1964"/>
        <end position="2023"/>
    </location>
</feature>
<feature type="compositionally biased region" description="Basic and acidic residues" evidence="2">
    <location>
        <begin position="697"/>
        <end position="707"/>
    </location>
</feature>
<feature type="compositionally biased region" description="Acidic residues" evidence="2">
    <location>
        <begin position="1162"/>
        <end position="1178"/>
    </location>
</feature>
<feature type="region of interest" description="Disordered" evidence="2">
    <location>
        <begin position="958"/>
        <end position="1216"/>
    </location>
</feature>
<feature type="compositionally biased region" description="Polar residues" evidence="2">
    <location>
        <begin position="668"/>
        <end position="679"/>
    </location>
</feature>
<evidence type="ECO:0000313" key="4">
    <source>
        <dbReference type="Proteomes" id="UP000283509"/>
    </source>
</evidence>
<feature type="compositionally biased region" description="Basic and acidic residues" evidence="2">
    <location>
        <begin position="652"/>
        <end position="665"/>
    </location>
</feature>
<feature type="compositionally biased region" description="Low complexity" evidence="2">
    <location>
        <begin position="1070"/>
        <end position="1083"/>
    </location>
</feature>
<feature type="region of interest" description="Disordered" evidence="2">
    <location>
        <begin position="620"/>
        <end position="802"/>
    </location>
</feature>
<feature type="compositionally biased region" description="Polar residues" evidence="2">
    <location>
        <begin position="1349"/>
        <end position="1360"/>
    </location>
</feature>
<evidence type="ECO:0000313" key="3">
    <source>
        <dbReference type="EMBL" id="ROT81045.1"/>
    </source>
</evidence>
<feature type="compositionally biased region" description="Polar residues" evidence="2">
    <location>
        <begin position="2204"/>
        <end position="2217"/>
    </location>
</feature>
<feature type="compositionally biased region" description="Polar residues" evidence="2">
    <location>
        <begin position="1096"/>
        <end position="1112"/>
    </location>
</feature>
<feature type="compositionally biased region" description="Basic and acidic residues" evidence="2">
    <location>
        <begin position="1196"/>
        <end position="1216"/>
    </location>
</feature>
<feature type="coiled-coil region" evidence="1">
    <location>
        <begin position="1420"/>
        <end position="1447"/>
    </location>
</feature>
<keyword evidence="4" id="KW-1185">Reference proteome</keyword>
<keyword evidence="1" id="KW-0175">Coiled coil</keyword>
<feature type="compositionally biased region" description="Acidic residues" evidence="2">
    <location>
        <begin position="1964"/>
        <end position="1988"/>
    </location>
</feature>
<feature type="compositionally biased region" description="Basic and acidic residues" evidence="2">
    <location>
        <begin position="2247"/>
        <end position="2258"/>
    </location>
</feature>
<accession>A0A423TX58</accession>
<feature type="region of interest" description="Disordered" evidence="2">
    <location>
        <begin position="1325"/>
        <end position="1362"/>
    </location>
</feature>
<feature type="region of interest" description="Disordered" evidence="2">
    <location>
        <begin position="184"/>
        <end position="256"/>
    </location>
</feature>
<reference evidence="3 4" key="1">
    <citation type="submission" date="2018-04" db="EMBL/GenBank/DDBJ databases">
        <authorList>
            <person name="Zhang X."/>
            <person name="Yuan J."/>
            <person name="Li F."/>
            <person name="Xiang J."/>
        </authorList>
    </citation>
    <scope>NUCLEOTIDE SEQUENCE [LARGE SCALE GENOMIC DNA]</scope>
    <source>
        <tissue evidence="3">Muscle</tissue>
    </source>
</reference>
<feature type="compositionally biased region" description="Acidic residues" evidence="2">
    <location>
        <begin position="1045"/>
        <end position="1063"/>
    </location>
</feature>
<feature type="compositionally biased region" description="Basic and acidic residues" evidence="2">
    <location>
        <begin position="2035"/>
        <end position="2047"/>
    </location>
</feature>
<name>A0A423TX58_PENVA</name>
<feature type="compositionally biased region" description="Polar residues" evidence="2">
    <location>
        <begin position="742"/>
        <end position="759"/>
    </location>
</feature>
<dbReference type="OrthoDB" id="6373811at2759"/>
<feature type="region of interest" description="Disordered" evidence="2">
    <location>
        <begin position="2421"/>
        <end position="2495"/>
    </location>
</feature>
<evidence type="ECO:0000256" key="2">
    <source>
        <dbReference type="SAM" id="MobiDB-lite"/>
    </source>
</evidence>
<feature type="region of interest" description="Disordered" evidence="2">
    <location>
        <begin position="2135"/>
        <end position="2405"/>
    </location>
</feature>
<feature type="compositionally biased region" description="Pro residues" evidence="2">
    <location>
        <begin position="219"/>
        <end position="235"/>
    </location>
</feature>
<dbReference type="EMBL" id="QCYY01001033">
    <property type="protein sequence ID" value="ROT81045.1"/>
    <property type="molecule type" value="Genomic_DNA"/>
</dbReference>
<comment type="caution">
    <text evidence="3">The sequence shown here is derived from an EMBL/GenBank/DDBJ whole genome shotgun (WGS) entry which is preliminary data.</text>
</comment>
<feature type="compositionally biased region" description="Low complexity" evidence="2">
    <location>
        <begin position="2237"/>
        <end position="2246"/>
    </location>
</feature>
<feature type="region of interest" description="Disordered" evidence="2">
    <location>
        <begin position="2035"/>
        <end position="2065"/>
    </location>
</feature>
<dbReference type="Proteomes" id="UP000283509">
    <property type="component" value="Unassembled WGS sequence"/>
</dbReference>
<proteinExistence type="predicted"/>
<feature type="compositionally biased region" description="Polar residues" evidence="2">
    <location>
        <begin position="2359"/>
        <end position="2370"/>
    </location>
</feature>
<feature type="compositionally biased region" description="Basic and acidic residues" evidence="2">
    <location>
        <begin position="2690"/>
        <end position="2709"/>
    </location>
</feature>
<feature type="compositionally biased region" description="Polar residues" evidence="2">
    <location>
        <begin position="2442"/>
        <end position="2459"/>
    </location>
</feature>
<sequence>MSLSERHDPWTTFFYNTRDANEEAVGQWKKTLRHRDQPITIVGEDESSYADDTRDGRWRSRERVPSGSRTGRDASTKEARERHARRLELEERRRREQILAERKKERDTLMMKFLREPIRQRRAAQAAEKAASKRVEQEGDQDNDGGETSVASSEGRIHSSQSVPDLEEALRIVRGEDQALDARAQAFLSPTKRRRPVKEDESLCNRYLRTQTRPSRGSPGPPRRPPAPPTRPFPPGSTDDVIRENQKPYPTRPPEELLARTRQLRGKAARDENDSLKLGTTKVLSDTFCVASEGRSAEMLLTEYRPPADSHIMVLPRPRLERRSSMPDLRDFRCVSSAVVYETIATLGRLGEARGLLVVPPRENGPSTISQVAVPTPDIMLEKQNNDKAQTTPQQWARKMNKFIHEETQAVLQASPLLEGLSPSGQSGATKGRRTQRKEWISKHTSVKTLQKKILPKSVTDSSSQTDTIRPISAVHHRRNSIGSEGAESVYYDSLEEEDSRSASYKAGHQAFYVPITSEAEVAINAGPTLPARLSARLEERRASTRRHSRSGSLGVSSLALTGKRVHLIDEAKMAQMIASGEDTNGFEVPESLLETNDDIGAESDSDILDSPKVKNMKKDTLVSCSSEQDTDTSQSDIVQLSSTKNSSQRGSSEEPPKAHGDHVVPETVNSQPMTDTYTSFSDHSNSDSSTEPLEDMQTKKTPEKSEQSTAELTADRVNGEPFSNSEPEFNNDQDDSGKETVPQSSEQNENIKIQVTNENGEDVDPNTDTEVNSPDLPNGDTNNPISEEKHTLNDNNPDTEISDHYESDTFQSGSMDNSINEYISPRDVVENHNPSIQESVDLLSASDSIEEVSENLVSETLDDEAIHSNSNDIQEDLSSSSVQEQYEIIGFTSNGKEMLLESGFIDCDDPSLLPEPLSINCDEISPTLIQTSRGEVNDAEANEELAEKDLNLQLHNQSVQQTCPTSTLEKEETENETAEAETSEITVKADGDAEVPNTDMTNYFTNESELQTSDNTQEDARQSVTENVNDVNVEETKKENAENTLDESEPPDTEIDNEELSDGTDSWDRVTVVRVSSGSTSESRNDTPDIDNEGTDTLQSSAEEGSRSNVCQEPPLSPQDLTADAFSATDASLLDEIFRNASPHDGNCSPVDESSSGLSTIEEDDDEHLEYAQDDDPNPLLEDTVVGEQSPPADTKLHEEENRNVSTEELHREEDKSILVEKEEALLLKNEDETNEVENKDEIEKEENCILCGGEIIVAHDDETLNDEEDIVTDVAESSLLIVDTETPTGMDAAECMPEMEKEYAQGEDVIVTDGFKEVNANEKEGDITDLDENASGNTADELKDTSVTEGEADTNTTKNNEEVTLDEHEANIHRVEEKSDVAEKVLGIAETDEKADLSLAEEGVDLSVVEVEHETSVAEEEEDIVENEKEDIDETVEKAEFILAEEKTDISVVEEKVSLAEEGENKDRTEVIMAEKGTDITVTEENENIIVSDGLADVNGIEGSLTKTEEVEEVTEDKPNSCAPEDRTNTAAEELDIIVAEEEAPVVEEDAEVSICEEKVDEAKEELKIDDEVEETEIITEEDITVAEAVVNFAGDKGEVSQAEDEAGVTIMEEVTEVSVAEDMIQVTEETPVPEKEAELTIDEEVANVLLSEGGEERVIEENNGKDSEINEAEEVGVTLTEQEAEASVMEKGTDGVANVFMAGEREEEEITMADEVTDVLMNEENEEEITMADEVTDLMKKENEEEISMADEVTDLLVKKENEEETTMADEVTDVLMKEEHEEEITMADEVTDVLMKEEHEEITMDDEVTDLLMKGEEEEQEITMANEVDVFMAEENEEEGISLAEEITEATVDEEEISLTEAEEGTDAIVAEEEAEITVTGENPAIVVDEEANELGEQSIPIDVEGDDATFFEAIGGNTECKENVEEIEHSHPCLEGGTEVLTTDGADLGVTKDMHDVDEETVTEEMPESIYEEEIDKDNDDDTFCLSVDRQITNIKEPQNDELDPDKDIDESHDESIGDLLENDHDLIDRDEASIASHHDSDGGESLLMSDATLDTTEPETKAEYEEILGSVLETEIKAEYEELIGSEKETSDKDMYEDMIDRVESSIEEKVYVTDKKVSRNFNSFLMKSGASNDMNHTKIMESSDIQHAQAAWENDGELNEGSSSDHTITLGNHDDNDGLSDKEDSAGAHDGDEQERSGSNWAASVSQAGEQTECEVGSLNVDRQAEACVDAPSSASSDASPRERSEGDHGEAVAAANSPSSDSGVVEMAGKTAHSPSDASVEEVVAEDHNPRGRDAQDSSRSEESVRSAPPNRRTSSKQAKDRANRITSGRRRSSSGCGRASLDGGDVTTLHGWTTFTAPGDNSDNDSSKPRRRHWEAPTSDSFQNLPPQVDSDGASLSRHRMVQEYLDSLQNHQISKDGSPRCTVGSGPHSINDFPTDNVSELDTSDSGDMSYSERLLRVLESRRSRRHRPRSSNIDGEDTPTRYRPSALSALDVFLTTLSRYRGGQQFEGDPPRDPTPPPLPQDSEDNVTVQVKTGPRQHDVRVSSRRQVRLVVNVGNPTRASDSGCVADSSQSERKVKRTGPVGGGSPTGRRRPTRNVSETRAPGHARANAASDPEVDQLLSDVREYLNKKLSRQSGAEESGDQAPPDGIVVEGNNIEKCFTERPPGGGRARLYPKHRPKQDERRQRMAGDPKQKERQRIQQSIHAINALLKQYS</sequence>
<feature type="compositionally biased region" description="Low complexity" evidence="2">
    <location>
        <begin position="680"/>
        <end position="690"/>
    </location>
</feature>
<feature type="compositionally biased region" description="Acidic residues" evidence="2">
    <location>
        <begin position="2005"/>
        <end position="2018"/>
    </location>
</feature>
<feature type="region of interest" description="Disordered" evidence="2">
    <location>
        <begin position="120"/>
        <end position="164"/>
    </location>
</feature>
<evidence type="ECO:0000256" key="1">
    <source>
        <dbReference type="SAM" id="Coils"/>
    </source>
</evidence>
<gene>
    <name evidence="3" type="ORF">C7M84_000204</name>
</gene>
<feature type="compositionally biased region" description="Basic and acidic residues" evidence="2">
    <location>
        <begin position="2179"/>
        <end position="2203"/>
    </location>
</feature>
<feature type="region of interest" description="Disordered" evidence="2">
    <location>
        <begin position="2513"/>
        <end position="2628"/>
    </location>
</feature>
<feature type="region of interest" description="Disordered" evidence="2">
    <location>
        <begin position="2642"/>
        <end position="2711"/>
    </location>
</feature>
<feature type="compositionally biased region" description="Basic and acidic residues" evidence="2">
    <location>
        <begin position="2293"/>
        <end position="2313"/>
    </location>
</feature>
<feature type="compositionally biased region" description="Polar residues" evidence="2">
    <location>
        <begin position="2167"/>
        <end position="2177"/>
    </location>
</feature>
<feature type="compositionally biased region" description="Low complexity" evidence="2">
    <location>
        <begin position="624"/>
        <end position="637"/>
    </location>
</feature>
<reference evidence="3 4" key="2">
    <citation type="submission" date="2019-01" db="EMBL/GenBank/DDBJ databases">
        <title>The decoding of complex shrimp genome reveals the adaptation for benthos swimmer, frequently molting mechanism and breeding impact on genome.</title>
        <authorList>
            <person name="Sun Y."/>
            <person name="Gao Y."/>
            <person name="Yu Y."/>
        </authorList>
    </citation>
    <scope>NUCLEOTIDE SEQUENCE [LARGE SCALE GENOMIC DNA]</scope>
    <source>
        <tissue evidence="3">Muscle</tissue>
    </source>
</reference>
<feature type="region of interest" description="Disordered" evidence="2">
    <location>
        <begin position="26"/>
        <end position="86"/>
    </location>
</feature>
<feature type="region of interest" description="Disordered" evidence="2">
    <location>
        <begin position="419"/>
        <end position="440"/>
    </location>
</feature>
<feature type="compositionally biased region" description="Basic and acidic residues" evidence="2">
    <location>
        <begin position="51"/>
        <end position="86"/>
    </location>
</feature>
<feature type="compositionally biased region" description="Polar residues" evidence="2">
    <location>
        <begin position="999"/>
        <end position="1016"/>
    </location>
</feature>
<organism evidence="3 4">
    <name type="scientific">Penaeus vannamei</name>
    <name type="common">Whiteleg shrimp</name>
    <name type="synonym">Litopenaeus vannamei</name>
    <dbReference type="NCBI Taxonomy" id="6689"/>
    <lineage>
        <taxon>Eukaryota</taxon>
        <taxon>Metazoa</taxon>
        <taxon>Ecdysozoa</taxon>
        <taxon>Arthropoda</taxon>
        <taxon>Crustacea</taxon>
        <taxon>Multicrustacea</taxon>
        <taxon>Malacostraca</taxon>
        <taxon>Eumalacostraca</taxon>
        <taxon>Eucarida</taxon>
        <taxon>Decapoda</taxon>
        <taxon>Dendrobranchiata</taxon>
        <taxon>Penaeoidea</taxon>
        <taxon>Penaeidae</taxon>
        <taxon>Penaeus</taxon>
    </lineage>
</organism>
<feature type="compositionally biased region" description="Acidic residues" evidence="2">
    <location>
        <begin position="972"/>
        <end position="983"/>
    </location>
</feature>